<dbReference type="OrthoDB" id="6118651at2759"/>
<dbReference type="Gene3D" id="2.60.220.30">
    <property type="match status" value="1"/>
</dbReference>
<comment type="caution">
    <text evidence="3">The sequence shown here is derived from an EMBL/GenBank/DDBJ whole genome shotgun (WGS) entry which is preliminary data.</text>
</comment>
<dbReference type="AlphaFoldDB" id="A0A643C4N0"/>
<keyword evidence="4" id="KW-1185">Reference proteome</keyword>
<protein>
    <recommendedName>
        <fullName evidence="2">ZU5 domain-containing protein</fullName>
    </recommendedName>
</protein>
<dbReference type="PANTHER" id="PTHR28336">
    <property type="entry name" value="BA1-643"/>
    <property type="match status" value="1"/>
</dbReference>
<reference evidence="3 4" key="1">
    <citation type="journal article" date="2019" name="PLoS ONE">
        <title>Genomic analyses reveal an absence of contemporary introgressive admixture between fin whales and blue whales, despite known hybrids.</title>
        <authorList>
            <person name="Westbury M.V."/>
            <person name="Petersen B."/>
            <person name="Lorenzen E.D."/>
        </authorList>
    </citation>
    <scope>NUCLEOTIDE SEQUENCE [LARGE SCALE GENOMIC DNA]</scope>
    <source>
        <strain evidence="3">FinWhale-01</strain>
    </source>
</reference>
<feature type="region of interest" description="Disordered" evidence="1">
    <location>
        <begin position="166"/>
        <end position="193"/>
    </location>
</feature>
<feature type="domain" description="ZU5" evidence="2">
    <location>
        <begin position="380"/>
        <end position="501"/>
    </location>
</feature>
<dbReference type="Proteomes" id="UP000437017">
    <property type="component" value="Unassembled WGS sequence"/>
</dbReference>
<name>A0A643C4N0_BALPH</name>
<gene>
    <name evidence="3" type="ORF">E2I00_004034</name>
</gene>
<evidence type="ECO:0000313" key="4">
    <source>
        <dbReference type="Proteomes" id="UP000437017"/>
    </source>
</evidence>
<accession>A0A643C4N0</accession>
<dbReference type="InterPro" id="IPR000906">
    <property type="entry name" value="ZU5_dom"/>
</dbReference>
<evidence type="ECO:0000313" key="3">
    <source>
        <dbReference type="EMBL" id="KAB0394972.1"/>
    </source>
</evidence>
<dbReference type="EMBL" id="SGJD01002633">
    <property type="protein sequence ID" value="KAB0394972.1"/>
    <property type="molecule type" value="Genomic_DNA"/>
</dbReference>
<dbReference type="PROSITE" id="PS51145">
    <property type="entry name" value="ZU5"/>
    <property type="match status" value="1"/>
</dbReference>
<evidence type="ECO:0000259" key="2">
    <source>
        <dbReference type="PROSITE" id="PS51145"/>
    </source>
</evidence>
<organism evidence="3 4">
    <name type="scientific">Balaenoptera physalus</name>
    <name type="common">Fin whale</name>
    <name type="synonym">Balaena physalus</name>
    <dbReference type="NCBI Taxonomy" id="9770"/>
    <lineage>
        <taxon>Eukaryota</taxon>
        <taxon>Metazoa</taxon>
        <taxon>Chordata</taxon>
        <taxon>Craniata</taxon>
        <taxon>Vertebrata</taxon>
        <taxon>Euteleostomi</taxon>
        <taxon>Mammalia</taxon>
        <taxon>Eutheria</taxon>
        <taxon>Laurasiatheria</taxon>
        <taxon>Artiodactyla</taxon>
        <taxon>Whippomorpha</taxon>
        <taxon>Cetacea</taxon>
        <taxon>Mysticeti</taxon>
        <taxon>Balaenopteridae</taxon>
        <taxon>Balaenoptera</taxon>
    </lineage>
</organism>
<sequence>MDTEDIGSGKLGQILKQIWRQNLMLKQALLGEDHCEGAGGATWIATVVFLGQELSGALHQLLEHTAGTLRSTCQQLSEYLGSTATFLKKEEKEIYNLCGMHDECTPLKTMSAIQDIKATDIAAREEQNVIETATVSPTNGEESHYTNQVQLKKNKIHRSSELVGKENNTSLKGDVTGQEESQNKIFPDNAGNEDDKQIEHMTIENINGNREETHDIIQTREREIQETSESQSEEITTSSTTCDISSKYVNSPLPSDSETLKQKNNIMEKEYLDVLSDDNLTQVSCYITAPSYVLQHLECRIINNMNSLIVGDNEELVSNVITVECSDMEKRIPFPICIAIPFTARYRGNYRDIMVKVSDVTCAEVKVYKLGIFSVVSCLKKESFTVTKKGLTLKPSMDSRISLNYPPGVFSSPVLVQLKVQPIDPSLVAYLKTQKDTSYSVLSTSPLIHVQHPSTHLFQKPITVFLPCSPHPDKKNLRSEIDHKRTASATTNRIIPLYLNW</sequence>
<proteinExistence type="predicted"/>
<dbReference type="PANTHER" id="PTHR28336:SF4">
    <property type="entry name" value="DEATH DOMAIN-CONTAINING PROTEIN 1"/>
    <property type="match status" value="1"/>
</dbReference>
<evidence type="ECO:0000256" key="1">
    <source>
        <dbReference type="SAM" id="MobiDB-lite"/>
    </source>
</evidence>